<protein>
    <submittedName>
        <fullName evidence="1">Sulfur carrier protein ThiS</fullName>
    </submittedName>
</protein>
<organism evidence="1 2">
    <name type="scientific">Rhodobacter flavimaris</name>
    <dbReference type="NCBI Taxonomy" id="2907145"/>
    <lineage>
        <taxon>Bacteria</taxon>
        <taxon>Pseudomonadati</taxon>
        <taxon>Pseudomonadota</taxon>
        <taxon>Alphaproteobacteria</taxon>
        <taxon>Rhodobacterales</taxon>
        <taxon>Rhodobacter group</taxon>
        <taxon>Rhodobacter</taxon>
    </lineage>
</organism>
<dbReference type="EMBL" id="JAJUOS010000001">
    <property type="protein sequence ID" value="MCE5972153.1"/>
    <property type="molecule type" value="Genomic_DNA"/>
</dbReference>
<gene>
    <name evidence="1" type="primary">thiS</name>
    <name evidence="1" type="ORF">LZA78_01435</name>
</gene>
<comment type="caution">
    <text evidence="1">The sequence shown here is derived from an EMBL/GenBank/DDBJ whole genome shotgun (WGS) entry which is preliminary data.</text>
</comment>
<name>A0ABS8YUK6_9RHOB</name>
<dbReference type="Proteomes" id="UP001521181">
    <property type="component" value="Unassembled WGS sequence"/>
</dbReference>
<dbReference type="InterPro" id="IPR012675">
    <property type="entry name" value="Beta-grasp_dom_sf"/>
</dbReference>
<dbReference type="InterPro" id="IPR003749">
    <property type="entry name" value="ThiS/MoaD-like"/>
</dbReference>
<sequence length="65" mass="6771">MRVDVNGMPHEVGATTLSALLDELGFEAPCVATAVDGTFVPRTLRDAHPLSPGARIEILAPMQGG</sequence>
<evidence type="ECO:0000313" key="2">
    <source>
        <dbReference type="Proteomes" id="UP001521181"/>
    </source>
</evidence>
<dbReference type="SUPFAM" id="SSF54285">
    <property type="entry name" value="MoaD/ThiS"/>
    <property type="match status" value="1"/>
</dbReference>
<accession>A0ABS8YUK6</accession>
<proteinExistence type="predicted"/>
<dbReference type="InterPro" id="IPR016155">
    <property type="entry name" value="Mopterin_synth/thiamin_S_b"/>
</dbReference>
<reference evidence="1 2" key="1">
    <citation type="submission" date="2021-12" db="EMBL/GenBank/DDBJ databases">
        <title>Sinirhodobacter sp. WL0062 is a bacterium isolated from seawater.</title>
        <authorList>
            <person name="Wang L."/>
            <person name="He W."/>
            <person name="Zhang D.-F."/>
        </authorList>
    </citation>
    <scope>NUCLEOTIDE SEQUENCE [LARGE SCALE GENOMIC DNA]</scope>
    <source>
        <strain evidence="1 2">WL0062</strain>
    </source>
</reference>
<dbReference type="CDD" id="cd00565">
    <property type="entry name" value="Ubl_ThiS"/>
    <property type="match status" value="1"/>
</dbReference>
<dbReference type="Pfam" id="PF02597">
    <property type="entry name" value="ThiS"/>
    <property type="match status" value="1"/>
</dbReference>
<dbReference type="Gene3D" id="3.10.20.30">
    <property type="match status" value="1"/>
</dbReference>
<dbReference type="RefSeq" id="WP_233675169.1">
    <property type="nucleotide sequence ID" value="NZ_JAJUOS010000001.1"/>
</dbReference>
<evidence type="ECO:0000313" key="1">
    <source>
        <dbReference type="EMBL" id="MCE5972153.1"/>
    </source>
</evidence>
<dbReference type="InterPro" id="IPR010035">
    <property type="entry name" value="Thi_S"/>
</dbReference>
<dbReference type="NCBIfam" id="TIGR01683">
    <property type="entry name" value="thiS"/>
    <property type="match status" value="1"/>
</dbReference>
<keyword evidence="2" id="KW-1185">Reference proteome</keyword>